<evidence type="ECO:0000256" key="2">
    <source>
        <dbReference type="PIRSR" id="PIRSR617821-1"/>
    </source>
</evidence>
<keyword evidence="6" id="KW-0378">Hydrolase</keyword>
<comment type="caution">
    <text evidence="6">The sequence shown here is derived from an EMBL/GenBank/DDBJ whole genome shotgun (WGS) entry which is preliminary data.</text>
</comment>
<organism evidence="6 7">
    <name type="scientific">Candidatus Carbonibacillus altaicus</name>
    <dbReference type="NCBI Taxonomy" id="2163959"/>
    <lineage>
        <taxon>Bacteria</taxon>
        <taxon>Bacillati</taxon>
        <taxon>Bacillota</taxon>
        <taxon>Bacilli</taxon>
        <taxon>Bacillales</taxon>
        <taxon>Candidatus Carbonibacillus</taxon>
    </lineage>
</organism>
<dbReference type="GO" id="GO:0006083">
    <property type="term" value="P:acetate metabolic process"/>
    <property type="evidence" value="ECO:0007669"/>
    <property type="project" value="InterPro"/>
</dbReference>
<dbReference type="GO" id="GO:0006084">
    <property type="term" value="P:acetyl-CoA metabolic process"/>
    <property type="evidence" value="ECO:0007669"/>
    <property type="project" value="InterPro"/>
</dbReference>
<evidence type="ECO:0000259" key="4">
    <source>
        <dbReference type="Pfam" id="PF02550"/>
    </source>
</evidence>
<comment type="similarity">
    <text evidence="1">Belongs to the acetyl-CoA hydrolase/transferase family.</text>
</comment>
<name>A0A2R6Y4K6_9BACL</name>
<protein>
    <submittedName>
        <fullName evidence="6">Acetyl-CoA hydrolase/transferase family protein</fullName>
    </submittedName>
</protein>
<feature type="domain" description="Acetyl-CoA hydrolase/transferase C-terminal" evidence="5">
    <location>
        <begin position="330"/>
        <end position="467"/>
    </location>
</feature>
<dbReference type="Proteomes" id="UP000244338">
    <property type="component" value="Unassembled WGS sequence"/>
</dbReference>
<evidence type="ECO:0000256" key="3">
    <source>
        <dbReference type="PIRSR" id="PIRSR617821-2"/>
    </source>
</evidence>
<dbReference type="InterPro" id="IPR003702">
    <property type="entry name" value="ActCoA_hydro_N"/>
</dbReference>
<feature type="binding site" evidence="3">
    <location>
        <position position="407"/>
    </location>
    <ligand>
        <name>CoA</name>
        <dbReference type="ChEBI" id="CHEBI:57287"/>
    </ligand>
</feature>
<accession>A0A2R6Y4K6</accession>
<evidence type="ECO:0000259" key="5">
    <source>
        <dbReference type="Pfam" id="PF13336"/>
    </source>
</evidence>
<dbReference type="Pfam" id="PF13336">
    <property type="entry name" value="AcetylCoA_hyd_C"/>
    <property type="match status" value="1"/>
</dbReference>
<dbReference type="InterPro" id="IPR026888">
    <property type="entry name" value="AcetylCoA_hyd_C"/>
</dbReference>
<dbReference type="Gene3D" id="3.40.1080.20">
    <property type="entry name" value="Acetyl-CoA hydrolase/transferase C-terminal domain"/>
    <property type="match status" value="1"/>
</dbReference>
<evidence type="ECO:0000313" key="6">
    <source>
        <dbReference type="EMBL" id="PTQ57611.1"/>
    </source>
</evidence>
<dbReference type="Gene3D" id="3.30.750.70">
    <property type="entry name" value="4-hydroxybutyrate coenzyme like domains"/>
    <property type="match status" value="1"/>
</dbReference>
<feature type="active site" description="5-glutamyl coenzyme A thioester intermediate" evidence="2">
    <location>
        <position position="293"/>
    </location>
</feature>
<dbReference type="NCBIfam" id="TIGR03458">
    <property type="entry name" value="YgfH_subfam"/>
    <property type="match status" value="1"/>
</dbReference>
<gene>
    <name evidence="6" type="ORF">BSOLF_1155</name>
</gene>
<dbReference type="InterPro" id="IPR038460">
    <property type="entry name" value="AcetylCoA_hyd_C_sf"/>
</dbReference>
<dbReference type="InterPro" id="IPR037171">
    <property type="entry name" value="NagB/RpiA_transferase-like"/>
</dbReference>
<dbReference type="Gene3D" id="3.40.1080.10">
    <property type="entry name" value="Glutaconate Coenzyme A-transferase"/>
    <property type="match status" value="1"/>
</dbReference>
<sequence>MIMEQELKALIPKSILKSRTMSAADAAEYIQDGMTIGMSGFTRAGEPKAVPLALSAQRKNQSFKINVITGASLGSDIDRVLAEHDLIFKRIPYQADPVMRDKINRRTIHYIDQHLSHTAEWIRDGIVPPIDIAIIEALTITPDGLIIPTTSVGNTPVIATHAEKIIVEINAAQPGALYGLHDIYEPQKRPGREPIPLMHPYDRIGTLGIQVDPNKIMAVVFTDMLDSPSPITPPDTATEQMAEHILNFLRHEVRTGRLDQQLAPLQAGIGSIANAVLYGLKGSEFRDLTVYSEVLQDAMFDLLEAGTVSIASASAITLTEEKMKEAWLKLDRYRERLILRPQEISNHPEIIRRLGNISINAAMEIDLYGNVNSTHQFGTHMMNGIGGSGDFARNARISIFVTKSTAKHGKISRIVPFVSHVDHTEHDVDVVVTEYGYADLRGLSPGERARRIIDLAHPDYRDELRAYVYEAESSPGHTPHVLHKAFAWYERYEKSGSMKGII</sequence>
<dbReference type="FunFam" id="3.40.1080.20:FF:000001">
    <property type="entry name" value="Acetyl-CoA hydrolase Ach1"/>
    <property type="match status" value="1"/>
</dbReference>
<dbReference type="SUPFAM" id="SSF100950">
    <property type="entry name" value="NagB/RpiA/CoA transferase-like"/>
    <property type="match status" value="2"/>
</dbReference>
<proteinExistence type="inferred from homology"/>
<feature type="domain" description="Acetyl-CoA hydrolase/transferase N-terminal" evidence="4">
    <location>
        <begin position="19"/>
        <end position="220"/>
    </location>
</feature>
<keyword evidence="6" id="KW-0808">Transferase</keyword>
<evidence type="ECO:0000313" key="7">
    <source>
        <dbReference type="Proteomes" id="UP000244338"/>
    </source>
</evidence>
<reference evidence="7" key="1">
    <citation type="journal article" date="2018" name="Sci. Rep.">
        <title>Lignite coal burning seam in the remote Altai Mountains harbors a hydrogen-driven thermophilic microbial community.</title>
        <authorList>
            <person name="Kadnikov V.V."/>
            <person name="Mardanov A.V."/>
            <person name="Ivasenko D.A."/>
            <person name="Antsiferov D.V."/>
            <person name="Beletsky A.V."/>
            <person name="Karnachuk O.V."/>
            <person name="Ravin N.V."/>
        </authorList>
    </citation>
    <scope>NUCLEOTIDE SEQUENCE [LARGE SCALE GENOMIC DNA]</scope>
</reference>
<dbReference type="EMBL" id="PEBX01000004">
    <property type="protein sequence ID" value="PTQ57611.1"/>
    <property type="molecule type" value="Genomic_DNA"/>
</dbReference>
<feature type="binding site" evidence="3">
    <location>
        <position position="383"/>
    </location>
    <ligand>
        <name>CoA</name>
        <dbReference type="ChEBI" id="CHEBI:57287"/>
    </ligand>
</feature>
<dbReference type="AlphaFoldDB" id="A0A2R6Y4K6"/>
<dbReference type="PANTHER" id="PTHR43609:SF1">
    <property type="entry name" value="ACETYL-COA HYDROLASE"/>
    <property type="match status" value="1"/>
</dbReference>
<feature type="binding site" evidence="3">
    <location>
        <position position="387"/>
    </location>
    <ligand>
        <name>CoA</name>
        <dbReference type="ChEBI" id="CHEBI:57287"/>
    </ligand>
</feature>
<dbReference type="PANTHER" id="PTHR43609">
    <property type="entry name" value="ACETYL-COA HYDROLASE"/>
    <property type="match status" value="1"/>
</dbReference>
<dbReference type="InterPro" id="IPR017821">
    <property type="entry name" value="Succinate_CoA_transferase"/>
</dbReference>
<dbReference type="Pfam" id="PF02550">
    <property type="entry name" value="AcetylCoA_hydro"/>
    <property type="match status" value="1"/>
</dbReference>
<evidence type="ECO:0000256" key="1">
    <source>
        <dbReference type="ARBA" id="ARBA00009632"/>
    </source>
</evidence>
<dbReference type="GO" id="GO:0008775">
    <property type="term" value="F:acetate CoA-transferase activity"/>
    <property type="evidence" value="ECO:0007669"/>
    <property type="project" value="InterPro"/>
</dbReference>
<dbReference type="InterPro" id="IPR046433">
    <property type="entry name" value="ActCoA_hydro"/>
</dbReference>
<dbReference type="GO" id="GO:0003986">
    <property type="term" value="F:acetyl-CoA hydrolase activity"/>
    <property type="evidence" value="ECO:0007669"/>
    <property type="project" value="TreeGrafter"/>
</dbReference>